<comment type="caution">
    <text evidence="1">The sequence shown here is derived from an EMBL/GenBank/DDBJ whole genome shotgun (WGS) entry which is preliminary data.</text>
</comment>
<keyword evidence="2" id="KW-1185">Reference proteome</keyword>
<dbReference type="RefSeq" id="XP_041190977.1">
    <property type="nucleotide sequence ID" value="XM_041336214.1"/>
</dbReference>
<reference evidence="1" key="1">
    <citation type="journal article" date="2020" name="New Phytol.">
        <title>Comparative genomics reveals dynamic genome evolution in host specialist ectomycorrhizal fungi.</title>
        <authorList>
            <person name="Lofgren L.A."/>
            <person name="Nguyen N.H."/>
            <person name="Vilgalys R."/>
            <person name="Ruytinx J."/>
            <person name="Liao H.L."/>
            <person name="Branco S."/>
            <person name="Kuo A."/>
            <person name="LaButti K."/>
            <person name="Lipzen A."/>
            <person name="Andreopoulos W."/>
            <person name="Pangilinan J."/>
            <person name="Riley R."/>
            <person name="Hundley H."/>
            <person name="Na H."/>
            <person name="Barry K."/>
            <person name="Grigoriev I.V."/>
            <person name="Stajich J.E."/>
            <person name="Kennedy P.G."/>
        </authorList>
    </citation>
    <scope>NUCLEOTIDE SEQUENCE</scope>
    <source>
        <strain evidence="1">MN1</strain>
    </source>
</reference>
<dbReference type="AlphaFoldDB" id="A0A9P7E6Y4"/>
<accession>A0A9P7E6Y4</accession>
<proteinExistence type="predicted"/>
<organism evidence="1 2">
    <name type="scientific">Suillus subaureus</name>
    <dbReference type="NCBI Taxonomy" id="48587"/>
    <lineage>
        <taxon>Eukaryota</taxon>
        <taxon>Fungi</taxon>
        <taxon>Dikarya</taxon>
        <taxon>Basidiomycota</taxon>
        <taxon>Agaricomycotina</taxon>
        <taxon>Agaricomycetes</taxon>
        <taxon>Agaricomycetidae</taxon>
        <taxon>Boletales</taxon>
        <taxon>Suillineae</taxon>
        <taxon>Suillaceae</taxon>
        <taxon>Suillus</taxon>
    </lineage>
</organism>
<dbReference type="Proteomes" id="UP000807769">
    <property type="component" value="Unassembled WGS sequence"/>
</dbReference>
<dbReference type="EMBL" id="JABBWG010000025">
    <property type="protein sequence ID" value="KAG1812954.1"/>
    <property type="molecule type" value="Genomic_DNA"/>
</dbReference>
<sequence length="53" mass="6118">MQILLRRMVHQCSCNTVNPHKCGIILITLTPKLLRGHRLSLIVLYAKYRSEEG</sequence>
<gene>
    <name evidence="1" type="ORF">BJ212DRAFT_1369281</name>
</gene>
<dbReference type="GeneID" id="64630231"/>
<evidence type="ECO:0000313" key="2">
    <source>
        <dbReference type="Proteomes" id="UP000807769"/>
    </source>
</evidence>
<name>A0A9P7E6Y4_9AGAM</name>
<evidence type="ECO:0000313" key="1">
    <source>
        <dbReference type="EMBL" id="KAG1812954.1"/>
    </source>
</evidence>
<protein>
    <submittedName>
        <fullName evidence="1">Uncharacterized protein</fullName>
    </submittedName>
</protein>